<keyword evidence="3" id="KW-1185">Reference proteome</keyword>
<protein>
    <submittedName>
        <fullName evidence="2">Pyruvate dehydrogenase</fullName>
    </submittedName>
</protein>
<gene>
    <name evidence="2" type="ORF">HWQ56_12445</name>
</gene>
<evidence type="ECO:0000313" key="3">
    <source>
        <dbReference type="Proteomes" id="UP000509568"/>
    </source>
</evidence>
<dbReference type="Pfam" id="PF22613">
    <property type="entry name" value="Transketolase_C_1"/>
    <property type="match status" value="1"/>
</dbReference>
<dbReference type="PANTHER" id="PTHR43825:SF3">
    <property type="entry name" value="PYRUVATE DEHYDROGENASE E1 COMPONENT"/>
    <property type="match status" value="1"/>
</dbReference>
<dbReference type="PANTHER" id="PTHR43825">
    <property type="entry name" value="PYRUVATE DEHYDROGENASE E1 COMPONENT"/>
    <property type="match status" value="1"/>
</dbReference>
<keyword evidence="2" id="KW-0670">Pyruvate</keyword>
<dbReference type="KEGG" id="pez:HWQ56_12445"/>
<name>A0A7D5HGD8_9PSED</name>
<dbReference type="AlphaFoldDB" id="A0A7D5HGD8"/>
<dbReference type="SUPFAM" id="SSF52922">
    <property type="entry name" value="TK C-terminal domain-like"/>
    <property type="match status" value="1"/>
</dbReference>
<sequence>MDTTHFPHTPDTGRAAQALMDKIRGPLAAPGPGASSPLYTLLDIANRLEGDPHTAQQIWVVRDTLRPGHDGGQISTWPLWFSEKARASEKPLLYLTQSPTSAELCALANQAADRGIVCNDIESSPSRWPKGAHPWLPLWLAANHQCLPYDPACSEEARAILLGALQALYVEGQPGFCYLTLHDEPAMEPTQVADPSAAFKGMYPVQGFDVDDSRPRVRLLGAGLSLREVRAAARLLDERWGVQSEVWSCPSYTRLAREATSAERWNRLNPGRPRKTAHLHHSLAGSQVPIVAVTGYGQYIAEQLASHVRAPYCALGADSLGDGQPVSRHWIVVSALTELARQGSVDSARVDRALADARRAH</sequence>
<evidence type="ECO:0000313" key="2">
    <source>
        <dbReference type="EMBL" id="QKZ04546.1"/>
    </source>
</evidence>
<dbReference type="RefSeq" id="WP_176570671.1">
    <property type="nucleotide sequence ID" value="NZ_CP056030.1"/>
</dbReference>
<accession>A0A7D5HGD8</accession>
<evidence type="ECO:0000259" key="1">
    <source>
        <dbReference type="Pfam" id="PF22613"/>
    </source>
</evidence>
<dbReference type="InterPro" id="IPR051157">
    <property type="entry name" value="PDH/Transketolase"/>
</dbReference>
<reference evidence="2 3" key="1">
    <citation type="submission" date="2020-06" db="EMBL/GenBank/DDBJ databases">
        <title>Pseudomonas eucalypticola sp. nov., an endophyte of Eucalyptus dunnii leaves with biocontrol ability of eucalyptus leaf blight.</title>
        <authorList>
            <person name="Liu Y."/>
            <person name="Song Z."/>
            <person name="Zeng H."/>
            <person name="Lu M."/>
            <person name="Wang X."/>
            <person name="Lian X."/>
            <person name="Zhang Q."/>
        </authorList>
    </citation>
    <scope>NUCLEOTIDE SEQUENCE [LARGE SCALE GENOMIC DNA]</scope>
    <source>
        <strain evidence="2 3">NP-1</strain>
    </source>
</reference>
<dbReference type="Gene3D" id="3.40.50.920">
    <property type="match status" value="1"/>
</dbReference>
<dbReference type="InterPro" id="IPR055152">
    <property type="entry name" value="Transketolase-like_C_2"/>
</dbReference>
<dbReference type="EMBL" id="CP056030">
    <property type="protein sequence ID" value="QKZ04546.1"/>
    <property type="molecule type" value="Genomic_DNA"/>
</dbReference>
<proteinExistence type="predicted"/>
<dbReference type="Proteomes" id="UP000509568">
    <property type="component" value="Chromosome"/>
</dbReference>
<feature type="domain" description="Transketolase-like C-terminal" evidence="1">
    <location>
        <begin position="201"/>
        <end position="325"/>
    </location>
</feature>
<dbReference type="InterPro" id="IPR009014">
    <property type="entry name" value="Transketo_C/PFOR_II"/>
</dbReference>
<organism evidence="2 3">
    <name type="scientific">Pseudomonas eucalypticola</name>
    <dbReference type="NCBI Taxonomy" id="2599595"/>
    <lineage>
        <taxon>Bacteria</taxon>
        <taxon>Pseudomonadati</taxon>
        <taxon>Pseudomonadota</taxon>
        <taxon>Gammaproteobacteria</taxon>
        <taxon>Pseudomonadales</taxon>
        <taxon>Pseudomonadaceae</taxon>
        <taxon>Pseudomonas</taxon>
    </lineage>
</organism>